<evidence type="ECO:0000313" key="1">
    <source>
        <dbReference type="EMBL" id="THX21100.1"/>
    </source>
</evidence>
<proteinExistence type="predicted"/>
<sequence>MADSFRDVNSVKNYTLTLKAVSEKLADKVNSFDPMAENHDELIVEWDGDSTVSSEWSFNMNPKEDVTYPFEKFSDDDYPAITRDTFDKLNRTMGATNTMALYTTALLSYISFLSSSPVITLATPSLASQENNSNLDDDDTIPNLADISSASSKDTFFTKGHTASPPTPTSTTTLVMTLSKGVAPPLAPSCTICGSPVVDSVITRSPTLPSSPAVDSSPNSPNNLFTLSDLKHCNPGYIQAHSTIYANDSTW</sequence>
<accession>A0AB74JEX0</accession>
<protein>
    <submittedName>
        <fullName evidence="1">Uncharacterized protein</fullName>
    </submittedName>
</protein>
<dbReference type="Proteomes" id="UP000310374">
    <property type="component" value="Unassembled WGS sequence"/>
</dbReference>
<reference evidence="1 2" key="1">
    <citation type="submission" date="2018-10" db="EMBL/GenBank/DDBJ databases">
        <title>Fifty Aureobasidium pullulans genomes reveal a recombining polyextremotolerant generalist.</title>
        <authorList>
            <person name="Gostincar C."/>
            <person name="Turk M."/>
            <person name="Zajc J."/>
            <person name="Gunde-Cimerman N."/>
        </authorList>
    </citation>
    <scope>NUCLEOTIDE SEQUENCE [LARGE SCALE GENOMIC DNA]</scope>
    <source>
        <strain evidence="1 2">EXF-10081</strain>
    </source>
</reference>
<name>A0AB74JEX0_AURPU</name>
<comment type="caution">
    <text evidence="1">The sequence shown here is derived from an EMBL/GenBank/DDBJ whole genome shotgun (WGS) entry which is preliminary data.</text>
</comment>
<evidence type="ECO:0000313" key="2">
    <source>
        <dbReference type="Proteomes" id="UP000310374"/>
    </source>
</evidence>
<organism evidence="1 2">
    <name type="scientific">Aureobasidium pullulans</name>
    <name type="common">Black yeast</name>
    <name type="synonym">Pullularia pullulans</name>
    <dbReference type="NCBI Taxonomy" id="5580"/>
    <lineage>
        <taxon>Eukaryota</taxon>
        <taxon>Fungi</taxon>
        <taxon>Dikarya</taxon>
        <taxon>Ascomycota</taxon>
        <taxon>Pezizomycotina</taxon>
        <taxon>Dothideomycetes</taxon>
        <taxon>Dothideomycetidae</taxon>
        <taxon>Dothideales</taxon>
        <taxon>Saccotheciaceae</taxon>
        <taxon>Aureobasidium</taxon>
    </lineage>
</organism>
<dbReference type="EMBL" id="QZAT01000256">
    <property type="protein sequence ID" value="THX21100.1"/>
    <property type="molecule type" value="Genomic_DNA"/>
</dbReference>
<gene>
    <name evidence="1" type="ORF">D6D12_10143</name>
</gene>
<dbReference type="AlphaFoldDB" id="A0AB74JEX0"/>